<accession>A0ABW3ANY1</accession>
<dbReference type="Pfam" id="PF01315">
    <property type="entry name" value="Ald_Xan_dh_C"/>
    <property type="match status" value="1"/>
</dbReference>
<reference evidence="3" key="1">
    <citation type="journal article" date="2019" name="Int. J. Syst. Evol. Microbiol.">
        <title>The Global Catalogue of Microorganisms (GCM) 10K type strain sequencing project: providing services to taxonomists for standard genome sequencing and annotation.</title>
        <authorList>
            <consortium name="The Broad Institute Genomics Platform"/>
            <consortium name="The Broad Institute Genome Sequencing Center for Infectious Disease"/>
            <person name="Wu L."/>
            <person name="Ma J."/>
        </authorList>
    </citation>
    <scope>NUCLEOTIDE SEQUENCE [LARGE SCALE GENOMIC DNA]</scope>
    <source>
        <strain evidence="3">CCUG 61484</strain>
    </source>
</reference>
<protein>
    <submittedName>
        <fullName evidence="2">Xanthine dehydrogenase family protein molybdopterin-binding subunit</fullName>
    </submittedName>
</protein>
<evidence type="ECO:0000313" key="3">
    <source>
        <dbReference type="Proteomes" id="UP001597010"/>
    </source>
</evidence>
<proteinExistence type="predicted"/>
<dbReference type="InterPro" id="IPR000674">
    <property type="entry name" value="Ald_Oxase/Xan_DH_a/b"/>
</dbReference>
<comment type="caution">
    <text evidence="2">The sequence shown here is derived from an EMBL/GenBank/DDBJ whole genome shotgun (WGS) entry which is preliminary data.</text>
</comment>
<dbReference type="Pfam" id="PF02738">
    <property type="entry name" value="MoCoBD_1"/>
    <property type="match status" value="1"/>
</dbReference>
<feature type="domain" description="Aldehyde oxidase/xanthine dehydrogenase a/b hammerhead" evidence="1">
    <location>
        <begin position="27"/>
        <end position="142"/>
    </location>
</feature>
<dbReference type="InterPro" id="IPR008274">
    <property type="entry name" value="AldOxase/xan_DH_MoCoBD1"/>
</dbReference>
<gene>
    <name evidence="2" type="ORF">ACFQZX_03820</name>
</gene>
<evidence type="ECO:0000259" key="1">
    <source>
        <dbReference type="SMART" id="SM01008"/>
    </source>
</evidence>
<evidence type="ECO:0000313" key="2">
    <source>
        <dbReference type="EMBL" id="MFD0792730.1"/>
    </source>
</evidence>
<dbReference type="SUPFAM" id="SSF54665">
    <property type="entry name" value="CO dehydrogenase molybdoprotein N-domain-like"/>
    <property type="match status" value="1"/>
</dbReference>
<dbReference type="InterPro" id="IPR046867">
    <property type="entry name" value="AldOxase/xan_DH_MoCoBD2"/>
</dbReference>
<dbReference type="PANTHER" id="PTHR11908">
    <property type="entry name" value="XANTHINE DEHYDROGENASE"/>
    <property type="match status" value="1"/>
</dbReference>
<dbReference type="Pfam" id="PF20256">
    <property type="entry name" value="MoCoBD_2"/>
    <property type="match status" value="1"/>
</dbReference>
<dbReference type="InterPro" id="IPR037165">
    <property type="entry name" value="AldOxase/xan_DH_Mopterin-bd_sf"/>
</dbReference>
<dbReference type="PANTHER" id="PTHR11908:SF153">
    <property type="entry name" value="DEHYDROGENASE"/>
    <property type="match status" value="1"/>
</dbReference>
<keyword evidence="3" id="KW-1185">Reference proteome</keyword>
<dbReference type="SUPFAM" id="SSF56003">
    <property type="entry name" value="Molybdenum cofactor-binding domain"/>
    <property type="match status" value="1"/>
</dbReference>
<dbReference type="SMART" id="SM01008">
    <property type="entry name" value="Ald_Xan_dh_C"/>
    <property type="match status" value="1"/>
</dbReference>
<dbReference type="Proteomes" id="UP001597010">
    <property type="component" value="Unassembled WGS sequence"/>
</dbReference>
<dbReference type="InterPro" id="IPR036856">
    <property type="entry name" value="Ald_Oxase/Xan_DH_a/b_sf"/>
</dbReference>
<dbReference type="Gene3D" id="3.30.365.10">
    <property type="entry name" value="Aldehyde oxidase/xanthine dehydrogenase, molybdopterin binding domain"/>
    <property type="match status" value="4"/>
</dbReference>
<dbReference type="InterPro" id="IPR016208">
    <property type="entry name" value="Ald_Oxase/xanthine_DH-like"/>
</dbReference>
<name>A0ABW3ANY1_9SPHI</name>
<dbReference type="Gene3D" id="3.90.1170.50">
    <property type="entry name" value="Aldehyde oxidase/xanthine dehydrogenase, a/b hammerhead"/>
    <property type="match status" value="1"/>
</dbReference>
<sequence length="718" mass="77449">MEEALFKKAIPSSADGLGRIDGRAKVTGQAKYTAEYKLDNMVYAVLVGSTIAKGTVATIDTAKAIKAPGVLSVLTYLNAPKVPGHQKAKNPGKPEAKSGPLKVFNDNKIFFNGQPIAMVIADTFERAVYAASLVKATYNKEKHDTTPPKDLSRGAAPWDGKDFVRGTADAWKTAPVNLQEEYIQPTEVHNPMELHAIIARWDAPDKLTVWDKTQGVQATQGDIAKAFKLPVENVQVNSKYVGGAFGSALQVWPHEIAAALGAQVVKRPVKLVLTRMDMFTSVGYRPYTWQRIGIGATKDGKLIGITHEAAGQTSVYEDFAEGPINTSKGLYDCPNVTTRYKLVSLNVNTPTWMRGPGEATGAFALESALDELSYKLKMDPIELRMKNYAKTDPDNKKEYSSKFLDEAYKMGADRIGWDARKQEPASVKENGWLVGYGMGSGMFGAYREKAVVRATMNADGTLLLQTAVSDIGPGTGTAMVLIASKQLDIPTDKIRFENGDSSLPDAPMQGGSATTSTVGSAVHEACSILKEKFQQLMGNGGADKLDYVKILKDKNLPSVQVLTKSQPGPNNEKYSMQSWSVHFVKVLVHPTTGVTKIDKVVCVADSGTIVSPKTARSQIVGGAIGGIGMALMEEGVIDDRFGRYVNNNLADYHVPVNADIPQIEALFVNKPDPYINPMGSKGMGEIALIGMAAAVANAVYNATGKRVRDLPITPDKLI</sequence>
<organism evidence="2 3">
    <name type="scientific">Mucilaginibacter litoreus</name>
    <dbReference type="NCBI Taxonomy" id="1048221"/>
    <lineage>
        <taxon>Bacteria</taxon>
        <taxon>Pseudomonadati</taxon>
        <taxon>Bacteroidota</taxon>
        <taxon>Sphingobacteriia</taxon>
        <taxon>Sphingobacteriales</taxon>
        <taxon>Sphingobacteriaceae</taxon>
        <taxon>Mucilaginibacter</taxon>
    </lineage>
</organism>
<dbReference type="EMBL" id="JBHTHZ010000002">
    <property type="protein sequence ID" value="MFD0792730.1"/>
    <property type="molecule type" value="Genomic_DNA"/>
</dbReference>